<dbReference type="PANTHER" id="PTHR34932:SF1">
    <property type="entry name" value="TRPL TRANSLOCATION DEFECT PROTEIN 14"/>
    <property type="match status" value="1"/>
</dbReference>
<dbReference type="SUPFAM" id="SSF52540">
    <property type="entry name" value="P-loop containing nucleoside triphosphate hydrolases"/>
    <property type="match status" value="1"/>
</dbReference>
<keyword evidence="4" id="KW-1185">Reference proteome</keyword>
<dbReference type="GO" id="GO:0070300">
    <property type="term" value="F:phosphatidic acid binding"/>
    <property type="evidence" value="ECO:0007669"/>
    <property type="project" value="TreeGrafter"/>
</dbReference>
<feature type="transmembrane region" description="Helical" evidence="1">
    <location>
        <begin position="76"/>
        <end position="94"/>
    </location>
</feature>
<evidence type="ECO:0000259" key="2">
    <source>
        <dbReference type="Pfam" id="PF13521"/>
    </source>
</evidence>
<organism evidence="4">
    <name type="scientific">Naegleria gruberi</name>
    <name type="common">Amoeba</name>
    <dbReference type="NCBI Taxonomy" id="5762"/>
    <lineage>
        <taxon>Eukaryota</taxon>
        <taxon>Discoba</taxon>
        <taxon>Heterolobosea</taxon>
        <taxon>Tetramitia</taxon>
        <taxon>Eutetramitia</taxon>
        <taxon>Vahlkampfiidae</taxon>
        <taxon>Naegleria</taxon>
    </lineage>
</organism>
<keyword evidence="1" id="KW-0472">Membrane</keyword>
<dbReference type="InterPro" id="IPR053227">
    <property type="entry name" value="TRPL-trafficking_regulator"/>
</dbReference>
<dbReference type="KEGG" id="ngr:NAEGRDRAFT_45573"/>
<evidence type="ECO:0000256" key="1">
    <source>
        <dbReference type="SAM" id="Phobius"/>
    </source>
</evidence>
<evidence type="ECO:0000313" key="3">
    <source>
        <dbReference type="EMBL" id="EFC50009.1"/>
    </source>
</evidence>
<dbReference type="PANTHER" id="PTHR34932">
    <property type="entry name" value="TRPL TRANSLOCATION DEFECT PROTEIN 14"/>
    <property type="match status" value="1"/>
</dbReference>
<dbReference type="GO" id="GO:0005525">
    <property type="term" value="F:GTP binding"/>
    <property type="evidence" value="ECO:0007669"/>
    <property type="project" value="TreeGrafter"/>
</dbReference>
<reference evidence="3 4" key="1">
    <citation type="journal article" date="2010" name="Cell">
        <title>The genome of Naegleria gruberi illuminates early eukaryotic versatility.</title>
        <authorList>
            <person name="Fritz-Laylin L.K."/>
            <person name="Prochnik S.E."/>
            <person name="Ginger M.L."/>
            <person name="Dacks J.B."/>
            <person name="Carpenter M.L."/>
            <person name="Field M.C."/>
            <person name="Kuo A."/>
            <person name="Paredez A."/>
            <person name="Chapman J."/>
            <person name="Pham J."/>
            <person name="Shu S."/>
            <person name="Neupane R."/>
            <person name="Cipriano M."/>
            <person name="Mancuso J."/>
            <person name="Tu H."/>
            <person name="Salamov A."/>
            <person name="Lindquist E."/>
            <person name="Shapiro H."/>
            <person name="Lucas S."/>
            <person name="Grigoriev I.V."/>
            <person name="Cande W.Z."/>
            <person name="Fulton C."/>
            <person name="Rokhsar D.S."/>
            <person name="Dawson S.C."/>
        </authorList>
    </citation>
    <scope>NUCLEOTIDE SEQUENCE [LARGE SCALE GENOMIC DNA]</scope>
    <source>
        <strain evidence="3 4">NEG-M</strain>
    </source>
</reference>
<dbReference type="GO" id="GO:0035091">
    <property type="term" value="F:phosphatidylinositol binding"/>
    <property type="evidence" value="ECO:0007669"/>
    <property type="project" value="TreeGrafter"/>
</dbReference>
<name>D2UZX2_NAEGR</name>
<proteinExistence type="predicted"/>
<dbReference type="Proteomes" id="UP000006671">
    <property type="component" value="Unassembled WGS sequence"/>
</dbReference>
<keyword evidence="1" id="KW-1133">Transmembrane helix</keyword>
<sequence length="506" mass="57363">MKKMFTPKNIKHFVSTTGVATLSRRPCFVALSNHTTTLFNINNNSSCFVREFSTNSSGNYQQEEGNNKNFYNSKTLALGLVGGLLSSIAAYYYFDNNRNNVDDNLHTLLAQALSAQENSTFEEQERTKKNVNALLQHNTPIYRVVLTGGPCAGKSSAMTKLRERLQNLGFQVFIIPEAATLLMTGGAKVTDNSSVEDVLAFESSLIKTQMAIEDNFQEIARVSKKPTILLCDRGTLDPKAYMADDLWQALMDMNGWSIPMLRDKRYDCVIHLVTTAIGAEKFYTLENNTVRTETIEQARELDHRLRASYIGHSQLYIVDNAVNSFDEKLQKVYNILSHQIGIPRAKSSRRRFLLKPMEKVDMNLRHEVIDLEQIFIPTGNEKDVTRIVKRGQNGVFTYSYHSTQTIEDGLEKIEARPISARTYVNLSSQADKSRMPILKKIYSFVYMNHYFELNHYLNGKGKGTTILTVEAVAGQEVSIPPFLEPYILEEVTDNNKLSSYEYALKN</sequence>
<feature type="domain" description="NadR/Ttd14 AAA" evidence="2">
    <location>
        <begin position="143"/>
        <end position="320"/>
    </location>
</feature>
<gene>
    <name evidence="3" type="ORF">NAEGRDRAFT_45573</name>
</gene>
<dbReference type="Pfam" id="PF13521">
    <property type="entry name" value="AAA_28"/>
    <property type="match status" value="1"/>
</dbReference>
<dbReference type="InterPro" id="IPR027417">
    <property type="entry name" value="P-loop_NTPase"/>
</dbReference>
<dbReference type="OrthoDB" id="6375174at2759"/>
<dbReference type="OMA" id="MAIEDNF"/>
<dbReference type="Gene3D" id="3.40.50.300">
    <property type="entry name" value="P-loop containing nucleotide triphosphate hydrolases"/>
    <property type="match status" value="1"/>
</dbReference>
<accession>D2UZX2</accession>
<keyword evidence="1" id="KW-0812">Transmembrane</keyword>
<dbReference type="eggNOG" id="ENOG502QVQD">
    <property type="taxonomic scope" value="Eukaryota"/>
</dbReference>
<dbReference type="RefSeq" id="XP_002682753.1">
    <property type="nucleotide sequence ID" value="XM_002682707.1"/>
</dbReference>
<dbReference type="EMBL" id="GG738846">
    <property type="protein sequence ID" value="EFC50009.1"/>
    <property type="molecule type" value="Genomic_DNA"/>
</dbReference>
<dbReference type="Gene3D" id="2.40.320.10">
    <property type="entry name" value="Hypothetical Protein Pfu-838710-001"/>
    <property type="match status" value="1"/>
</dbReference>
<dbReference type="GeneID" id="8862990"/>
<dbReference type="InParanoid" id="D2UZX2"/>
<evidence type="ECO:0000313" key="4">
    <source>
        <dbReference type="Proteomes" id="UP000006671"/>
    </source>
</evidence>
<protein>
    <submittedName>
        <fullName evidence="3">Predicted protein</fullName>
    </submittedName>
</protein>
<dbReference type="AlphaFoldDB" id="D2UZX2"/>
<dbReference type="InterPro" id="IPR038727">
    <property type="entry name" value="NadR/Ttd14_AAA_dom"/>
</dbReference>
<dbReference type="VEuPathDB" id="AmoebaDB:NAEGRDRAFT_45573"/>